<proteinExistence type="inferred from homology"/>
<dbReference type="InterPro" id="IPR001314">
    <property type="entry name" value="Peptidase_S1A"/>
</dbReference>
<organism evidence="9 10">
    <name type="scientific">Heterodera schachtii</name>
    <name type="common">Sugarbeet cyst nematode worm</name>
    <name type="synonym">Tylenchus schachtii</name>
    <dbReference type="NCBI Taxonomy" id="97005"/>
    <lineage>
        <taxon>Eukaryota</taxon>
        <taxon>Metazoa</taxon>
        <taxon>Ecdysozoa</taxon>
        <taxon>Nematoda</taxon>
        <taxon>Chromadorea</taxon>
        <taxon>Rhabditida</taxon>
        <taxon>Tylenchina</taxon>
        <taxon>Tylenchomorpha</taxon>
        <taxon>Tylenchoidea</taxon>
        <taxon>Heteroderidae</taxon>
        <taxon>Heteroderinae</taxon>
        <taxon>Heterodera</taxon>
    </lineage>
</organism>
<dbReference type="InterPro" id="IPR050430">
    <property type="entry name" value="Peptidase_S1"/>
</dbReference>
<evidence type="ECO:0000256" key="6">
    <source>
        <dbReference type="SAM" id="MobiDB-lite"/>
    </source>
</evidence>
<dbReference type="Proteomes" id="UP001620645">
    <property type="component" value="Unassembled WGS sequence"/>
</dbReference>
<dbReference type="AlphaFoldDB" id="A0ABD2IXL5"/>
<keyword evidence="7" id="KW-0732">Signal</keyword>
<evidence type="ECO:0000256" key="5">
    <source>
        <dbReference type="ARBA" id="ARBA00023157"/>
    </source>
</evidence>
<evidence type="ECO:0000256" key="3">
    <source>
        <dbReference type="ARBA" id="ARBA00022801"/>
    </source>
</evidence>
<dbReference type="Gene3D" id="2.40.10.10">
    <property type="entry name" value="Trypsin-like serine proteases"/>
    <property type="match status" value="1"/>
</dbReference>
<gene>
    <name evidence="9" type="ORF">niasHS_010739</name>
</gene>
<accession>A0ABD2IXL5</accession>
<dbReference type="SMART" id="SM00020">
    <property type="entry name" value="Tryp_SPc"/>
    <property type="match status" value="1"/>
</dbReference>
<evidence type="ECO:0000256" key="2">
    <source>
        <dbReference type="ARBA" id="ARBA00022670"/>
    </source>
</evidence>
<keyword evidence="3" id="KW-0378">Hydrolase</keyword>
<sequence>MNLKALPINCLAIFLLTFVGKIKSQLKRISAEENERIQKFCRNPDFTNGVKIRGMVIGGGRPLQPGEYPWAVALSMSSALGTQTFCGGTLISQRHVLTARHCMEAIREVEKQYHINWWLEVGGVCAQVDLADGCRKKDMFDVPYSRAIYPKASMAIEKRGKRGKPRSREIARRETDFAIVELAEDLNVVPLQAEQKRQMGNKNNAKVQIACLPHFEKLSERMNVYGWGNTERNMDRTNSQDEEERKMDESNPSAHLLEIKMALLGKREIEADAERKKKCDSDKLICLQSPELVHTKDGAKGDSGTGIVGTRKADGLAYVEAITIAGIPNQLINIGLTTSSITREICFYTGVCVERFWIENGKSFEILTNDGNEPMVMMDQQILAKR</sequence>
<keyword evidence="2" id="KW-0645">Protease</keyword>
<dbReference type="SUPFAM" id="SSF50494">
    <property type="entry name" value="Trypsin-like serine proteases"/>
    <property type="match status" value="1"/>
</dbReference>
<feature type="region of interest" description="Disordered" evidence="6">
    <location>
        <begin position="229"/>
        <end position="251"/>
    </location>
</feature>
<dbReference type="InterPro" id="IPR001254">
    <property type="entry name" value="Trypsin_dom"/>
</dbReference>
<feature type="compositionally biased region" description="Basic and acidic residues" evidence="6">
    <location>
        <begin position="232"/>
        <end position="249"/>
    </location>
</feature>
<dbReference type="GO" id="GO:0006508">
    <property type="term" value="P:proteolysis"/>
    <property type="evidence" value="ECO:0007669"/>
    <property type="project" value="UniProtKB-KW"/>
</dbReference>
<feature type="signal peptide" evidence="7">
    <location>
        <begin position="1"/>
        <end position="24"/>
    </location>
</feature>
<dbReference type="InterPro" id="IPR009003">
    <property type="entry name" value="Peptidase_S1_PA"/>
</dbReference>
<dbReference type="Pfam" id="PF00089">
    <property type="entry name" value="Trypsin"/>
    <property type="match status" value="1"/>
</dbReference>
<name>A0ABD2IXL5_HETSC</name>
<evidence type="ECO:0000256" key="7">
    <source>
        <dbReference type="SAM" id="SignalP"/>
    </source>
</evidence>
<comment type="similarity">
    <text evidence="1">Belongs to the peptidase S1 family.</text>
</comment>
<evidence type="ECO:0000259" key="8">
    <source>
        <dbReference type="PROSITE" id="PS50240"/>
    </source>
</evidence>
<keyword evidence="10" id="KW-1185">Reference proteome</keyword>
<dbReference type="PANTHER" id="PTHR24276:SF98">
    <property type="entry name" value="FI18310P1-RELATED"/>
    <property type="match status" value="1"/>
</dbReference>
<dbReference type="EMBL" id="JBICCN010000254">
    <property type="protein sequence ID" value="KAL3082937.1"/>
    <property type="molecule type" value="Genomic_DNA"/>
</dbReference>
<evidence type="ECO:0000256" key="4">
    <source>
        <dbReference type="ARBA" id="ARBA00022825"/>
    </source>
</evidence>
<dbReference type="PROSITE" id="PS50240">
    <property type="entry name" value="TRYPSIN_DOM"/>
    <property type="match status" value="1"/>
</dbReference>
<protein>
    <recommendedName>
        <fullName evidence="8">Peptidase S1 domain-containing protein</fullName>
    </recommendedName>
</protein>
<feature type="domain" description="Peptidase S1" evidence="8">
    <location>
        <begin position="56"/>
        <end position="363"/>
    </location>
</feature>
<reference evidence="9 10" key="1">
    <citation type="submission" date="2024-10" db="EMBL/GenBank/DDBJ databases">
        <authorList>
            <person name="Kim D."/>
        </authorList>
    </citation>
    <scope>NUCLEOTIDE SEQUENCE [LARGE SCALE GENOMIC DNA]</scope>
    <source>
        <strain evidence="9">Taebaek</strain>
    </source>
</reference>
<comment type="caution">
    <text evidence="9">The sequence shown here is derived from an EMBL/GenBank/DDBJ whole genome shotgun (WGS) entry which is preliminary data.</text>
</comment>
<dbReference type="InterPro" id="IPR043504">
    <property type="entry name" value="Peptidase_S1_PA_chymotrypsin"/>
</dbReference>
<dbReference type="GO" id="GO:0008236">
    <property type="term" value="F:serine-type peptidase activity"/>
    <property type="evidence" value="ECO:0007669"/>
    <property type="project" value="UniProtKB-KW"/>
</dbReference>
<dbReference type="PANTHER" id="PTHR24276">
    <property type="entry name" value="POLYSERASE-RELATED"/>
    <property type="match status" value="1"/>
</dbReference>
<evidence type="ECO:0000313" key="9">
    <source>
        <dbReference type="EMBL" id="KAL3082937.1"/>
    </source>
</evidence>
<evidence type="ECO:0000313" key="10">
    <source>
        <dbReference type="Proteomes" id="UP001620645"/>
    </source>
</evidence>
<dbReference type="PRINTS" id="PR00722">
    <property type="entry name" value="CHYMOTRYPSIN"/>
</dbReference>
<keyword evidence="5" id="KW-1015">Disulfide bond</keyword>
<feature type="chain" id="PRO_5044793094" description="Peptidase S1 domain-containing protein" evidence="7">
    <location>
        <begin position="25"/>
        <end position="386"/>
    </location>
</feature>
<keyword evidence="4" id="KW-0720">Serine protease</keyword>
<evidence type="ECO:0000256" key="1">
    <source>
        <dbReference type="ARBA" id="ARBA00007664"/>
    </source>
</evidence>